<accession>A0ACB8GJP0</accession>
<reference evidence="1" key="1">
    <citation type="submission" date="2021-10" db="EMBL/GenBank/DDBJ databases">
        <title>Psilocybe cubensis genome.</title>
        <authorList>
            <person name="Mckernan K.J."/>
            <person name="Crawford S."/>
            <person name="Trippe A."/>
            <person name="Kane L.T."/>
            <person name="Mclaughlin S."/>
        </authorList>
    </citation>
    <scope>NUCLEOTIDE SEQUENCE</scope>
    <source>
        <strain evidence="1">MGC-MH-2018</strain>
    </source>
</reference>
<keyword evidence="2" id="KW-1185">Reference proteome</keyword>
<evidence type="ECO:0000313" key="2">
    <source>
        <dbReference type="Proteomes" id="UP000664032"/>
    </source>
</evidence>
<protein>
    <submittedName>
        <fullName evidence="1">Uncharacterized protein</fullName>
    </submittedName>
</protein>
<proteinExistence type="predicted"/>
<sequence>MAAKNSSRTTRSASSKSLSKTTLPKKPTKTQAKKAKSTRRAKQKEAEMLVESSDGESDCSEIENEAEGEDLSKCSIENLTLLSYISNLKQILTQFNNMAEVYVESASTPTLNQFVDREATCGNTRTLEFYAKDLGTQIDLLLMFEPPKVGKLSRRAKVLTSQPGISTFARRVYVDLFPLAWKVISFSGTGTCNASVTYSADTGFFVPSFQGGNRVSASNAQHCQTGEKCTLKVEDTHRYITSPVPGVKGVLQCTNLTERPASLGIGFFNDTGFKIEPALLWDNVANNYTLSVQLTPKLKIYAVSGYKTTDVIRADIESPVLFDENLIGLQPNSDWIVSIDVATGEVRIDPAN</sequence>
<gene>
    <name evidence="1" type="ORF">JR316_0012729</name>
</gene>
<evidence type="ECO:0000313" key="1">
    <source>
        <dbReference type="EMBL" id="KAH9475612.1"/>
    </source>
</evidence>
<comment type="caution">
    <text evidence="1">The sequence shown here is derived from an EMBL/GenBank/DDBJ whole genome shotgun (WGS) entry which is preliminary data.</text>
</comment>
<name>A0ACB8GJP0_PSICU</name>
<organism evidence="1 2">
    <name type="scientific">Psilocybe cubensis</name>
    <name type="common">Psychedelic mushroom</name>
    <name type="synonym">Stropharia cubensis</name>
    <dbReference type="NCBI Taxonomy" id="181762"/>
    <lineage>
        <taxon>Eukaryota</taxon>
        <taxon>Fungi</taxon>
        <taxon>Dikarya</taxon>
        <taxon>Basidiomycota</taxon>
        <taxon>Agaricomycotina</taxon>
        <taxon>Agaricomycetes</taxon>
        <taxon>Agaricomycetidae</taxon>
        <taxon>Agaricales</taxon>
        <taxon>Agaricineae</taxon>
        <taxon>Strophariaceae</taxon>
        <taxon>Psilocybe</taxon>
    </lineage>
</organism>
<dbReference type="EMBL" id="JAFIQS020000012">
    <property type="protein sequence ID" value="KAH9475612.1"/>
    <property type="molecule type" value="Genomic_DNA"/>
</dbReference>
<dbReference type="Proteomes" id="UP000664032">
    <property type="component" value="Unassembled WGS sequence"/>
</dbReference>